<dbReference type="CDD" id="cd00761">
    <property type="entry name" value="Glyco_tranf_GTA_type"/>
    <property type="match status" value="1"/>
</dbReference>
<reference evidence="4 5" key="1">
    <citation type="submission" date="2021-12" db="EMBL/GenBank/DDBJ databases">
        <title>A phylogenomic analysis of Limosilactobacillus reuteri reveals ancient and stable evolutionary relationships with rodents and birds and zoonotic transmission to humans.</title>
        <authorList>
            <person name="Li F."/>
            <person name="Li X."/>
            <person name="Cheng C."/>
            <person name="Tollenaar S."/>
            <person name="Zhang J.S."/>
            <person name="Simpson D."/>
            <person name="Tasseva G."/>
            <person name="Perez-Munoz M.E."/>
            <person name="Frese S."/>
            <person name="Gaenzle M.G."/>
            <person name="Walter J."/>
            <person name="Zheng J."/>
        </authorList>
    </citation>
    <scope>NUCLEOTIDE SEQUENCE [LARGE SCALE GENOMIC DNA]</scope>
    <source>
        <strain evidence="4 5">WF-AF5-A</strain>
    </source>
</reference>
<gene>
    <name evidence="4" type="ORF">LTY59_00350</name>
</gene>
<evidence type="ECO:0000313" key="4">
    <source>
        <dbReference type="EMBL" id="MCD7137685.1"/>
    </source>
</evidence>
<keyword evidence="2" id="KW-0808">Transferase</keyword>
<feature type="domain" description="Glycosyltransferase 2-like" evidence="3">
    <location>
        <begin position="5"/>
        <end position="135"/>
    </location>
</feature>
<comment type="caution">
    <text evidence="4">The sequence shown here is derived from an EMBL/GenBank/DDBJ whole genome shotgun (WGS) entry which is preliminary data.</text>
</comment>
<protein>
    <submittedName>
        <fullName evidence="4">Glycosyltransferase family 2 protein</fullName>
    </submittedName>
</protein>
<evidence type="ECO:0000313" key="5">
    <source>
        <dbReference type="Proteomes" id="UP001200032"/>
    </source>
</evidence>
<name>A0ABS8R9U0_9LACO</name>
<dbReference type="Gene3D" id="3.90.550.10">
    <property type="entry name" value="Spore Coat Polysaccharide Biosynthesis Protein SpsA, Chain A"/>
    <property type="match status" value="1"/>
</dbReference>
<dbReference type="InterPro" id="IPR001173">
    <property type="entry name" value="Glyco_trans_2-like"/>
</dbReference>
<evidence type="ECO:0000256" key="2">
    <source>
        <dbReference type="ARBA" id="ARBA00022679"/>
    </source>
</evidence>
<proteinExistence type="predicted"/>
<keyword evidence="1" id="KW-0328">Glycosyltransferase</keyword>
<accession>A0ABS8R9U0</accession>
<dbReference type="EMBL" id="JAJPDJ010000029">
    <property type="protein sequence ID" value="MCD7137685.1"/>
    <property type="molecule type" value="Genomic_DNA"/>
</dbReference>
<evidence type="ECO:0000259" key="3">
    <source>
        <dbReference type="Pfam" id="PF00535"/>
    </source>
</evidence>
<sequence>MPDVTVIVPVYNAEQYILFLMRDLENQTYKNVEFILVNDGSKDNSLEIMENYIAKNGNDRFKIISQPNSGVSSARNKGLEYSNGKYIIFVDCDDRLSSLFVEKYVNRIESNSSDIEVFSAIKVNDRKKFIEDGRIDYSPIASMNSMDVKSYIKYFSNLQAWGYPFCYIFKRELWKNIKFNPDIKYQEDVLAFFEVLTKYPHIKIGVNKDAYYYYVSRKDSALHTMTSENAWQFVEVDDSILKLVSGQPSLKECYDFLLALKMSSLMIVIVTSCLENNDYYYQKAREQFINLNKHSKYISLKIKLRRKLQETVIRLNLKLIIKKLYARL</sequence>
<dbReference type="SUPFAM" id="SSF53448">
    <property type="entry name" value="Nucleotide-diphospho-sugar transferases"/>
    <property type="match status" value="1"/>
</dbReference>
<dbReference type="InterPro" id="IPR029044">
    <property type="entry name" value="Nucleotide-diphossugar_trans"/>
</dbReference>
<evidence type="ECO:0000256" key="1">
    <source>
        <dbReference type="ARBA" id="ARBA00022676"/>
    </source>
</evidence>
<dbReference type="Pfam" id="PF00535">
    <property type="entry name" value="Glycos_transf_2"/>
    <property type="match status" value="1"/>
</dbReference>
<dbReference type="Proteomes" id="UP001200032">
    <property type="component" value="Unassembled WGS sequence"/>
</dbReference>
<dbReference type="PANTHER" id="PTHR22916">
    <property type="entry name" value="GLYCOSYLTRANSFERASE"/>
    <property type="match status" value="1"/>
</dbReference>
<organism evidence="4 5">
    <name type="scientific">Limosilactobacillus balticus</name>
    <dbReference type="NCBI Taxonomy" id="2759747"/>
    <lineage>
        <taxon>Bacteria</taxon>
        <taxon>Bacillati</taxon>
        <taxon>Bacillota</taxon>
        <taxon>Bacilli</taxon>
        <taxon>Lactobacillales</taxon>
        <taxon>Lactobacillaceae</taxon>
        <taxon>Limosilactobacillus</taxon>
    </lineage>
</organism>
<keyword evidence="5" id="KW-1185">Reference proteome</keyword>
<dbReference type="RefSeq" id="WP_182588347.1">
    <property type="nucleotide sequence ID" value="NZ_JACIVH010000034.1"/>
</dbReference>
<dbReference type="PANTHER" id="PTHR22916:SF51">
    <property type="entry name" value="GLYCOSYLTRANSFERASE EPSH-RELATED"/>
    <property type="match status" value="1"/>
</dbReference>